<dbReference type="GO" id="GO:0006415">
    <property type="term" value="P:translational termination"/>
    <property type="evidence" value="ECO:0007669"/>
    <property type="project" value="InterPro"/>
</dbReference>
<dbReference type="Proteomes" id="UP000318384">
    <property type="component" value="Chromosome"/>
</dbReference>
<dbReference type="Pfam" id="PF01548">
    <property type="entry name" value="DEDD_Tnp_IS110"/>
    <property type="match status" value="1"/>
</dbReference>
<feature type="domain" description="Transposase IS116/IS110/IS902 C-terminal" evidence="3">
    <location>
        <begin position="193"/>
        <end position="276"/>
    </location>
</feature>
<feature type="domain" description="Transposase IS110-like N-terminal" evidence="2">
    <location>
        <begin position="9"/>
        <end position="151"/>
    </location>
</feature>
<dbReference type="InterPro" id="IPR047650">
    <property type="entry name" value="Transpos_IS110"/>
</dbReference>
<dbReference type="AlphaFoldDB" id="A0A517WQN1"/>
<dbReference type="GO" id="GO:0003677">
    <property type="term" value="F:DNA binding"/>
    <property type="evidence" value="ECO:0007669"/>
    <property type="project" value="InterPro"/>
</dbReference>
<name>A0A517WQN1_9PLAN</name>
<proteinExistence type="predicted"/>
<organism evidence="4 5">
    <name type="scientific">Gimesia aquarii</name>
    <dbReference type="NCBI Taxonomy" id="2527964"/>
    <lineage>
        <taxon>Bacteria</taxon>
        <taxon>Pseudomonadati</taxon>
        <taxon>Planctomycetota</taxon>
        <taxon>Planctomycetia</taxon>
        <taxon>Planctomycetales</taxon>
        <taxon>Planctomycetaceae</taxon>
        <taxon>Gimesia</taxon>
    </lineage>
</organism>
<dbReference type="EMBL" id="CP037422">
    <property type="protein sequence ID" value="QDU07554.1"/>
    <property type="molecule type" value="Genomic_DNA"/>
</dbReference>
<evidence type="ECO:0000256" key="1">
    <source>
        <dbReference type="SAM" id="Coils"/>
    </source>
</evidence>
<dbReference type="PANTHER" id="PTHR33055">
    <property type="entry name" value="TRANSPOSASE FOR INSERTION SEQUENCE ELEMENT IS1111A"/>
    <property type="match status" value="1"/>
</dbReference>
<evidence type="ECO:0000259" key="2">
    <source>
        <dbReference type="Pfam" id="PF01548"/>
    </source>
</evidence>
<dbReference type="GO" id="GO:0006313">
    <property type="term" value="P:DNA transposition"/>
    <property type="evidence" value="ECO:0007669"/>
    <property type="project" value="InterPro"/>
</dbReference>
<dbReference type="GO" id="GO:0004803">
    <property type="term" value="F:transposase activity"/>
    <property type="evidence" value="ECO:0007669"/>
    <property type="project" value="InterPro"/>
</dbReference>
<dbReference type="NCBIfam" id="NF033542">
    <property type="entry name" value="transpos_IS110"/>
    <property type="match status" value="1"/>
</dbReference>
<dbReference type="PANTHER" id="PTHR33055:SF13">
    <property type="entry name" value="TRANSPOSASE"/>
    <property type="match status" value="1"/>
</dbReference>
<protein>
    <submittedName>
        <fullName evidence="4">Peptide chain release factor 1</fullName>
    </submittedName>
</protein>
<keyword evidence="1" id="KW-0175">Coiled coil</keyword>
<accession>A0A517WQN1</accession>
<dbReference type="Pfam" id="PF02371">
    <property type="entry name" value="Transposase_20"/>
    <property type="match status" value="1"/>
</dbReference>
<dbReference type="RefSeq" id="WP_145171587.1">
    <property type="nucleotide sequence ID" value="NZ_CP037422.1"/>
</dbReference>
<gene>
    <name evidence="4" type="ORF">V202x_09120</name>
</gene>
<sequence length="317" mass="35772">MQQHNTIFVGIDIAKFKFDVAFSHLSKGTTYNYTPEETKKFIQILRDIQPQLICLEATGGLERKLVACLHKHQFAVAVVNPRQIRDFARAKNQLAKTDQIDARTIMQFAQLMQPRITPALTQAQQKMREFSSRRQQVSKMIIQETNRLASTADRDVSKLIQQSIRAYKKQIKVIEKKLKQLIAADKQAQERANILQSVPGVGGITAALLIAELPELGSLNRKQIARLVGVAPTNRDRGIMRGKRTIGGGRVGIRNGLYMPTVVAQKHNPKICAFYKRLVESGKPKMVALVAAMRKLLTILNVMIREGRKWDEKIIKA</sequence>
<dbReference type="InterPro" id="IPR003346">
    <property type="entry name" value="Transposase_20"/>
</dbReference>
<evidence type="ECO:0000259" key="3">
    <source>
        <dbReference type="Pfam" id="PF02371"/>
    </source>
</evidence>
<feature type="coiled-coil region" evidence="1">
    <location>
        <begin position="164"/>
        <end position="191"/>
    </location>
</feature>
<dbReference type="OrthoDB" id="263899at2"/>
<keyword evidence="5" id="KW-1185">Reference proteome</keyword>
<evidence type="ECO:0000313" key="4">
    <source>
        <dbReference type="EMBL" id="QDU07554.1"/>
    </source>
</evidence>
<evidence type="ECO:0000313" key="5">
    <source>
        <dbReference type="Proteomes" id="UP000318384"/>
    </source>
</evidence>
<reference evidence="4 5" key="1">
    <citation type="submission" date="2019-03" db="EMBL/GenBank/DDBJ databases">
        <title>Deep-cultivation of Planctomycetes and their phenomic and genomic characterization uncovers novel biology.</title>
        <authorList>
            <person name="Wiegand S."/>
            <person name="Jogler M."/>
            <person name="Boedeker C."/>
            <person name="Pinto D."/>
            <person name="Vollmers J."/>
            <person name="Rivas-Marin E."/>
            <person name="Kohn T."/>
            <person name="Peeters S.H."/>
            <person name="Heuer A."/>
            <person name="Rast P."/>
            <person name="Oberbeckmann S."/>
            <person name="Bunk B."/>
            <person name="Jeske O."/>
            <person name="Meyerdierks A."/>
            <person name="Storesund J.E."/>
            <person name="Kallscheuer N."/>
            <person name="Luecker S."/>
            <person name="Lage O.M."/>
            <person name="Pohl T."/>
            <person name="Merkel B.J."/>
            <person name="Hornburger P."/>
            <person name="Mueller R.-W."/>
            <person name="Bruemmer F."/>
            <person name="Labrenz M."/>
            <person name="Spormann A.M."/>
            <person name="Op den Camp H."/>
            <person name="Overmann J."/>
            <person name="Amann R."/>
            <person name="Jetten M.S.M."/>
            <person name="Mascher T."/>
            <person name="Medema M.H."/>
            <person name="Devos D.P."/>
            <person name="Kaster A.-K."/>
            <person name="Ovreas L."/>
            <person name="Rohde M."/>
            <person name="Galperin M.Y."/>
            <person name="Jogler C."/>
        </authorList>
    </citation>
    <scope>NUCLEOTIDE SEQUENCE [LARGE SCALE GENOMIC DNA]</scope>
    <source>
        <strain evidence="4 5">V202</strain>
    </source>
</reference>
<dbReference type="InterPro" id="IPR002525">
    <property type="entry name" value="Transp_IS110-like_N"/>
</dbReference>